<organism evidence="1 2">
    <name type="scientific">Mycolicibacterium moriokaense</name>
    <dbReference type="NCBI Taxonomy" id="39691"/>
    <lineage>
        <taxon>Bacteria</taxon>
        <taxon>Bacillati</taxon>
        <taxon>Actinomycetota</taxon>
        <taxon>Actinomycetes</taxon>
        <taxon>Mycobacteriales</taxon>
        <taxon>Mycobacteriaceae</taxon>
        <taxon>Mycolicibacterium</taxon>
    </lineage>
</organism>
<dbReference type="EMBL" id="QJJU01000003">
    <property type="protein sequence ID" value="PXX11055.1"/>
    <property type="molecule type" value="Genomic_DNA"/>
</dbReference>
<gene>
    <name evidence="1" type="ORF">C8E89_103142</name>
</gene>
<evidence type="ECO:0000313" key="1">
    <source>
        <dbReference type="EMBL" id="PXX11055.1"/>
    </source>
</evidence>
<evidence type="ECO:0000313" key="2">
    <source>
        <dbReference type="Proteomes" id="UP000247781"/>
    </source>
</evidence>
<dbReference type="AlphaFoldDB" id="A0A318HNM1"/>
<protein>
    <submittedName>
        <fullName evidence="1">Uncharacterized protein</fullName>
    </submittedName>
</protein>
<dbReference type="Proteomes" id="UP000247781">
    <property type="component" value="Unassembled WGS sequence"/>
</dbReference>
<comment type="caution">
    <text evidence="1">The sequence shown here is derived from an EMBL/GenBank/DDBJ whole genome shotgun (WGS) entry which is preliminary data.</text>
</comment>
<sequence length="40" mass="4533">MMVVALVCAGLAISSLLPPRTPIERDKRIREQIRWGLLDD</sequence>
<keyword evidence="2" id="KW-1185">Reference proteome</keyword>
<proteinExistence type="predicted"/>
<accession>A0A318HNM1</accession>
<name>A0A318HNM1_9MYCO</name>
<reference evidence="1 2" key="2">
    <citation type="submission" date="2018-06" db="EMBL/GenBank/DDBJ databases">
        <title>Sequencing of bacterial isolates from soil warming experiment in Harvard Forest, Massachusetts, USA.</title>
        <authorList>
            <person name="Deangelis K.PhD."/>
        </authorList>
    </citation>
    <scope>NUCLEOTIDE SEQUENCE [LARGE SCALE GENOMIC DNA]</scope>
    <source>
        <strain evidence="1 2">GAS496</strain>
    </source>
</reference>
<reference evidence="2" key="1">
    <citation type="submission" date="2018-05" db="EMBL/GenBank/DDBJ databases">
        <authorList>
            <person name="Deangelis K."/>
            <person name="Huntemann M."/>
            <person name="Clum A."/>
            <person name="Pillay M."/>
            <person name="Palaniappan K."/>
            <person name="Varghese N."/>
            <person name="Mikhailova N."/>
            <person name="Stamatis D."/>
            <person name="Reddy T."/>
            <person name="Daum C."/>
            <person name="Shapiro N."/>
            <person name="Ivanova N."/>
            <person name="Kyrpides N."/>
            <person name="Woyke T."/>
        </authorList>
    </citation>
    <scope>NUCLEOTIDE SEQUENCE [LARGE SCALE GENOMIC DNA]</scope>
    <source>
        <strain evidence="2">GAS496</strain>
    </source>
</reference>